<feature type="transmembrane region" description="Helical" evidence="6">
    <location>
        <begin position="150"/>
        <end position="173"/>
    </location>
</feature>
<comment type="caution">
    <text evidence="8">The sequence shown here is derived from an EMBL/GenBank/DDBJ whole genome shotgun (WGS) entry which is preliminary data.</text>
</comment>
<gene>
    <name evidence="8" type="ORF">ZIOFF_006805</name>
</gene>
<name>A0A8J5LPC7_ZINOF</name>
<feature type="signal peptide" evidence="7">
    <location>
        <begin position="1"/>
        <end position="21"/>
    </location>
</feature>
<evidence type="ECO:0000256" key="7">
    <source>
        <dbReference type="SAM" id="SignalP"/>
    </source>
</evidence>
<keyword evidence="4 6" id="KW-1133">Transmembrane helix</keyword>
<protein>
    <submittedName>
        <fullName evidence="8">Uncharacterized protein</fullName>
    </submittedName>
</protein>
<accession>A0A8J5LPC7</accession>
<dbReference type="EMBL" id="JACMSC010000002">
    <property type="protein sequence ID" value="KAG6532945.1"/>
    <property type="molecule type" value="Genomic_DNA"/>
</dbReference>
<keyword evidence="9" id="KW-1185">Reference proteome</keyword>
<dbReference type="PANTHER" id="PTHR11266">
    <property type="entry name" value="PEROXISOMAL MEMBRANE PROTEIN 2, PXMP2 MPV17"/>
    <property type="match status" value="1"/>
</dbReference>
<dbReference type="Pfam" id="PF04117">
    <property type="entry name" value="Mpv17_PMP22"/>
    <property type="match status" value="1"/>
</dbReference>
<keyword evidence="7" id="KW-0732">Signal</keyword>
<evidence type="ECO:0000313" key="9">
    <source>
        <dbReference type="Proteomes" id="UP000734854"/>
    </source>
</evidence>
<evidence type="ECO:0000256" key="6">
    <source>
        <dbReference type="RuleBase" id="RU363053"/>
    </source>
</evidence>
<evidence type="ECO:0000256" key="1">
    <source>
        <dbReference type="ARBA" id="ARBA00004141"/>
    </source>
</evidence>
<dbReference type="InterPro" id="IPR007248">
    <property type="entry name" value="Mpv17_PMP22"/>
</dbReference>
<keyword evidence="5 6" id="KW-0472">Membrane</keyword>
<feature type="transmembrane region" description="Helical" evidence="6">
    <location>
        <begin position="111"/>
        <end position="130"/>
    </location>
</feature>
<evidence type="ECO:0000313" key="8">
    <source>
        <dbReference type="EMBL" id="KAG6532945.1"/>
    </source>
</evidence>
<dbReference type="OrthoDB" id="10267969at2759"/>
<dbReference type="Proteomes" id="UP000734854">
    <property type="component" value="Unassembled WGS sequence"/>
</dbReference>
<feature type="chain" id="PRO_5035165623" evidence="7">
    <location>
        <begin position="22"/>
        <end position="267"/>
    </location>
</feature>
<organism evidence="8 9">
    <name type="scientific">Zingiber officinale</name>
    <name type="common">Ginger</name>
    <name type="synonym">Amomum zingiber</name>
    <dbReference type="NCBI Taxonomy" id="94328"/>
    <lineage>
        <taxon>Eukaryota</taxon>
        <taxon>Viridiplantae</taxon>
        <taxon>Streptophyta</taxon>
        <taxon>Embryophyta</taxon>
        <taxon>Tracheophyta</taxon>
        <taxon>Spermatophyta</taxon>
        <taxon>Magnoliopsida</taxon>
        <taxon>Liliopsida</taxon>
        <taxon>Zingiberales</taxon>
        <taxon>Zingiberaceae</taxon>
        <taxon>Zingiber</taxon>
    </lineage>
</organism>
<sequence length="267" mass="30647">MVVRILRIFWWFSGNISCSAAAAARAIQRGAQNPRRPPSRRPLSIDLAMLRLWRCYQNCLAVHPVKTQVISSGILWGFGDVGAQMVSRWTAAPQARQKEESKDIKIDWRRVVTTSMFGFAFIGPVGHYWYEYLDHIVRFHYRLHPKSLKFVTAKVVADALLLGPLDLLIFFSYMGVASGKGLKQVKEDVKRDFLPALPVDMAIWPVVQFANFRYVPVKQQLLYVNLVYLFESCFLSWIEQQGNAPWKKLFTSKNTRIALISDHPDIS</sequence>
<comment type="subcellular location">
    <subcellularLocation>
        <location evidence="1">Membrane</location>
        <topology evidence="1">Multi-pass membrane protein</topology>
    </subcellularLocation>
</comment>
<proteinExistence type="inferred from homology"/>
<dbReference type="PANTHER" id="PTHR11266:SF17">
    <property type="entry name" value="PROTEIN MPV17"/>
    <property type="match status" value="1"/>
</dbReference>
<evidence type="ECO:0000256" key="5">
    <source>
        <dbReference type="ARBA" id="ARBA00023136"/>
    </source>
</evidence>
<keyword evidence="3 6" id="KW-0812">Transmembrane</keyword>
<evidence type="ECO:0000256" key="2">
    <source>
        <dbReference type="ARBA" id="ARBA00006824"/>
    </source>
</evidence>
<dbReference type="GO" id="GO:0016020">
    <property type="term" value="C:membrane"/>
    <property type="evidence" value="ECO:0007669"/>
    <property type="project" value="UniProtKB-SubCell"/>
</dbReference>
<evidence type="ECO:0000256" key="3">
    <source>
        <dbReference type="ARBA" id="ARBA00022692"/>
    </source>
</evidence>
<dbReference type="AlphaFoldDB" id="A0A8J5LPC7"/>
<comment type="similarity">
    <text evidence="2 6">Belongs to the peroxisomal membrane protein PXMP2/4 family.</text>
</comment>
<reference evidence="8 9" key="1">
    <citation type="submission" date="2020-08" db="EMBL/GenBank/DDBJ databases">
        <title>Plant Genome Project.</title>
        <authorList>
            <person name="Zhang R.-G."/>
        </authorList>
    </citation>
    <scope>NUCLEOTIDE SEQUENCE [LARGE SCALE GENOMIC DNA]</scope>
    <source>
        <tissue evidence="8">Rhizome</tissue>
    </source>
</reference>
<evidence type="ECO:0000256" key="4">
    <source>
        <dbReference type="ARBA" id="ARBA00022989"/>
    </source>
</evidence>
<dbReference type="GO" id="GO:0005737">
    <property type="term" value="C:cytoplasm"/>
    <property type="evidence" value="ECO:0007669"/>
    <property type="project" value="TreeGrafter"/>
</dbReference>